<dbReference type="PANTHER" id="PTHR42786:SF2">
    <property type="entry name" value="TRNA (CYTIDINE_URIDINE-2'-O-)-METHYLTRANSFERASE TRMJ"/>
    <property type="match status" value="1"/>
</dbReference>
<evidence type="ECO:0000256" key="5">
    <source>
        <dbReference type="RuleBase" id="RU362024"/>
    </source>
</evidence>
<comment type="catalytic activity">
    <reaction evidence="5">
        <text>cytidine(32) in tRNA + S-adenosyl-L-methionine = 2'-O-methylcytidine(32) in tRNA + S-adenosyl-L-homocysteine + H(+)</text>
        <dbReference type="Rhea" id="RHEA:42932"/>
        <dbReference type="Rhea" id="RHEA-COMP:10288"/>
        <dbReference type="Rhea" id="RHEA-COMP:10289"/>
        <dbReference type="ChEBI" id="CHEBI:15378"/>
        <dbReference type="ChEBI" id="CHEBI:57856"/>
        <dbReference type="ChEBI" id="CHEBI:59789"/>
        <dbReference type="ChEBI" id="CHEBI:74495"/>
        <dbReference type="ChEBI" id="CHEBI:82748"/>
        <dbReference type="EC" id="2.1.1.200"/>
    </reaction>
</comment>
<evidence type="ECO:0000256" key="3">
    <source>
        <dbReference type="ARBA" id="ARBA00022679"/>
    </source>
</evidence>
<dbReference type="GO" id="GO:0003723">
    <property type="term" value="F:RNA binding"/>
    <property type="evidence" value="ECO:0007669"/>
    <property type="project" value="InterPro"/>
</dbReference>
<organism evidence="7 8">
    <name type="scientific">Desulfuromonas thiophila</name>
    <dbReference type="NCBI Taxonomy" id="57664"/>
    <lineage>
        <taxon>Bacteria</taxon>
        <taxon>Pseudomonadati</taxon>
        <taxon>Thermodesulfobacteriota</taxon>
        <taxon>Desulfuromonadia</taxon>
        <taxon>Desulfuromonadales</taxon>
        <taxon>Desulfuromonadaceae</taxon>
        <taxon>Desulfuromonas</taxon>
    </lineage>
</organism>
<keyword evidence="2 5" id="KW-0489">Methyltransferase</keyword>
<dbReference type="PIRSF" id="PIRSF004808">
    <property type="entry name" value="LasT"/>
    <property type="match status" value="1"/>
</dbReference>
<dbReference type="Gene3D" id="1.10.8.590">
    <property type="match status" value="1"/>
</dbReference>
<feature type="domain" description="tRNA/rRNA methyltransferase SpoU type" evidence="6">
    <location>
        <begin position="14"/>
        <end position="164"/>
    </location>
</feature>
<dbReference type="Gene3D" id="3.40.1280.10">
    <property type="match status" value="1"/>
</dbReference>
<gene>
    <name evidence="5" type="primary">trmJ</name>
    <name evidence="7" type="ORF">SAMN05661003_10842</name>
</gene>
<sequence length="261" mass="28309">MSDLAGPVVAPLPLVVVLVEPQGPLNIGSICRAMGNFGFQDLRLVRPQTDHLGEQARLMAVKAAPLLERARVCTSLAEALADCHYAIGTTRRFGRYREDFIHPRDAAGQLVELGAVAPVALVFGREDRGLLTEELDLCQRLLTIPTRDALPSMNLAQAVSLCLYEVSCAQHAAAAAPAGGRKLAGSDQVEAMFDHMRRSLLAIGYLDPQNPDHILRGYRRMLGRSGLSPRDVRILQGLWSKLDWLAGQAGLAPADTEENNT</sequence>
<keyword evidence="3 7" id="KW-0808">Transferase</keyword>
<dbReference type="EC" id="2.1.1.200" evidence="5"/>
<name>A0A1G7C1Z7_9BACT</name>
<dbReference type="AlphaFoldDB" id="A0A1G7C1Z7"/>
<dbReference type="InterPro" id="IPR029028">
    <property type="entry name" value="Alpha/beta_knot_MTases"/>
</dbReference>
<dbReference type="GO" id="GO:0160206">
    <property type="term" value="F:tRNA (cytidine(32)/uridine(32)-2'-O)-methyltransferase activity"/>
    <property type="evidence" value="ECO:0007669"/>
    <property type="project" value="UniProtKB-EC"/>
</dbReference>
<dbReference type="RefSeq" id="WP_092078362.1">
    <property type="nucleotide sequence ID" value="NZ_FNAQ01000008.1"/>
</dbReference>
<evidence type="ECO:0000256" key="2">
    <source>
        <dbReference type="ARBA" id="ARBA00022603"/>
    </source>
</evidence>
<comment type="similarity">
    <text evidence="1">Belongs to the class IV-like SAM-binding methyltransferase superfamily. RNA methyltransferase TrmH family.</text>
</comment>
<dbReference type="CDD" id="cd18093">
    <property type="entry name" value="SpoU-like_TrmJ"/>
    <property type="match status" value="1"/>
</dbReference>
<comment type="function">
    <text evidence="5">Catalyzes the formation of 2'O-methylated cytidine (Cm32) or 2'O-methylated uridine (Um32) at position 32 in tRNA.</text>
</comment>
<dbReference type="Proteomes" id="UP000243205">
    <property type="component" value="Unassembled WGS sequence"/>
</dbReference>
<dbReference type="EMBL" id="FNAQ01000008">
    <property type="protein sequence ID" value="SDE33368.1"/>
    <property type="molecule type" value="Genomic_DNA"/>
</dbReference>
<dbReference type="NCBIfam" id="TIGR00050">
    <property type="entry name" value="rRNA_methyl_1"/>
    <property type="match status" value="1"/>
</dbReference>
<dbReference type="SUPFAM" id="SSF75217">
    <property type="entry name" value="alpha/beta knot"/>
    <property type="match status" value="1"/>
</dbReference>
<evidence type="ECO:0000259" key="6">
    <source>
        <dbReference type="Pfam" id="PF00588"/>
    </source>
</evidence>
<keyword evidence="5" id="KW-0963">Cytoplasm</keyword>
<accession>A0A1G7C1Z7</accession>
<comment type="subcellular location">
    <subcellularLocation>
        <location evidence="5">Cytoplasm</location>
    </subcellularLocation>
</comment>
<dbReference type="GO" id="GO:0106339">
    <property type="term" value="F:tRNA (cytidine(32)-2'-O)-methyltransferase activity"/>
    <property type="evidence" value="ECO:0007669"/>
    <property type="project" value="RHEA"/>
</dbReference>
<evidence type="ECO:0000313" key="8">
    <source>
        <dbReference type="Proteomes" id="UP000243205"/>
    </source>
</evidence>
<keyword evidence="8" id="KW-1185">Reference proteome</keyword>
<reference evidence="8" key="1">
    <citation type="submission" date="2016-10" db="EMBL/GenBank/DDBJ databases">
        <authorList>
            <person name="Varghese N."/>
            <person name="Submissions S."/>
        </authorList>
    </citation>
    <scope>NUCLEOTIDE SEQUENCE [LARGE SCALE GENOMIC DNA]</scope>
    <source>
        <strain evidence="8">DSM 8987</strain>
    </source>
</reference>
<protein>
    <recommendedName>
        <fullName evidence="5">tRNA (cytidine/uridine-2'-O-)-methyltransferase TrmJ</fullName>
        <ecNumber evidence="5">2.1.1.200</ecNumber>
    </recommendedName>
    <alternativeName>
        <fullName evidence="5">tRNA (cytidine(32)/uridine(32)-2'-O)-methyltransferase</fullName>
    </alternativeName>
    <alternativeName>
        <fullName evidence="5">tRNA Cm32/Um32 methyltransferase</fullName>
    </alternativeName>
</protein>
<dbReference type="OrthoDB" id="9806346at2"/>
<evidence type="ECO:0000256" key="1">
    <source>
        <dbReference type="ARBA" id="ARBA00007228"/>
    </source>
</evidence>
<evidence type="ECO:0000256" key="4">
    <source>
        <dbReference type="ARBA" id="ARBA00022691"/>
    </source>
</evidence>
<dbReference type="InterPro" id="IPR001537">
    <property type="entry name" value="SpoU_MeTrfase"/>
</dbReference>
<dbReference type="InterPro" id="IPR029026">
    <property type="entry name" value="tRNA_m1G_MTases_N"/>
</dbReference>
<dbReference type="GO" id="GO:0002128">
    <property type="term" value="P:tRNA nucleoside ribose methylation"/>
    <property type="evidence" value="ECO:0007669"/>
    <property type="project" value="TreeGrafter"/>
</dbReference>
<proteinExistence type="inferred from homology"/>
<dbReference type="PANTHER" id="PTHR42786">
    <property type="entry name" value="TRNA/RRNA METHYLTRANSFERASE"/>
    <property type="match status" value="1"/>
</dbReference>
<keyword evidence="5" id="KW-0819">tRNA processing</keyword>
<dbReference type="STRING" id="57664.SAMN05661003_10842"/>
<comment type="catalytic activity">
    <reaction evidence="5">
        <text>uridine(32) in tRNA + S-adenosyl-L-methionine = 2'-O-methyluridine(32) in tRNA + S-adenosyl-L-homocysteine + H(+)</text>
        <dbReference type="Rhea" id="RHEA:42936"/>
        <dbReference type="Rhea" id="RHEA-COMP:10107"/>
        <dbReference type="Rhea" id="RHEA-COMP:10290"/>
        <dbReference type="ChEBI" id="CHEBI:15378"/>
        <dbReference type="ChEBI" id="CHEBI:57856"/>
        <dbReference type="ChEBI" id="CHEBI:59789"/>
        <dbReference type="ChEBI" id="CHEBI:65315"/>
        <dbReference type="ChEBI" id="CHEBI:74478"/>
        <dbReference type="EC" id="2.1.1.200"/>
    </reaction>
</comment>
<keyword evidence="4 5" id="KW-0949">S-adenosyl-L-methionine</keyword>
<evidence type="ECO:0000313" key="7">
    <source>
        <dbReference type="EMBL" id="SDE33368.1"/>
    </source>
</evidence>
<dbReference type="GO" id="GO:0005829">
    <property type="term" value="C:cytosol"/>
    <property type="evidence" value="ECO:0007669"/>
    <property type="project" value="TreeGrafter"/>
</dbReference>
<dbReference type="InterPro" id="IPR004384">
    <property type="entry name" value="RNA_MeTrfase_TrmJ/LasT"/>
</dbReference>
<comment type="subunit">
    <text evidence="5">Homodimer.</text>
</comment>
<dbReference type="Pfam" id="PF00588">
    <property type="entry name" value="SpoU_methylase"/>
    <property type="match status" value="1"/>
</dbReference>